<dbReference type="KEGG" id="osu:NT6N_04270"/>
<name>A0AAT9FHC6_9BACT</name>
<dbReference type="AlphaFoldDB" id="A0AAT9FHC6"/>
<dbReference type="EMBL" id="AP026866">
    <property type="protein sequence ID" value="BDS05387.1"/>
    <property type="molecule type" value="Genomic_DNA"/>
</dbReference>
<reference evidence="1" key="1">
    <citation type="submission" date="2024-07" db="EMBL/GenBank/DDBJ databases">
        <title>Complete genome sequence of Verrucomicrobiaceae bacterium NT6N.</title>
        <authorList>
            <person name="Huang C."/>
            <person name="Takami H."/>
            <person name="Hamasaki K."/>
        </authorList>
    </citation>
    <scope>NUCLEOTIDE SEQUENCE</scope>
    <source>
        <strain evidence="1">NT6N</strain>
    </source>
</reference>
<evidence type="ECO:0000313" key="1">
    <source>
        <dbReference type="EMBL" id="BDS05387.1"/>
    </source>
</evidence>
<proteinExistence type="predicted"/>
<sequence length="122" mass="14171">MSMASIENPEIRVGKVGNAKIISFPVKHDLTKSPKWNPGDQLPMPLKKIKLNARAYIGKFLGEDSDRWVYSGLDIISDKNERDTRWFYYIRYRNLDSDDFFWLAVTMDGQVFPLIKAKADKQ</sequence>
<accession>A0AAT9FHC6</accession>
<protein>
    <submittedName>
        <fullName evidence="1">Uncharacterized protein</fullName>
    </submittedName>
</protein>
<organism evidence="1">
    <name type="scientific">Oceaniferula spumae</name>
    <dbReference type="NCBI Taxonomy" id="2979115"/>
    <lineage>
        <taxon>Bacteria</taxon>
        <taxon>Pseudomonadati</taxon>
        <taxon>Verrucomicrobiota</taxon>
        <taxon>Verrucomicrobiia</taxon>
        <taxon>Verrucomicrobiales</taxon>
        <taxon>Verrucomicrobiaceae</taxon>
        <taxon>Oceaniferula</taxon>
    </lineage>
</organism>
<gene>
    <name evidence="1" type="ORF">NT6N_04270</name>
</gene>